<evidence type="ECO:0000256" key="4">
    <source>
        <dbReference type="ARBA" id="ARBA00022741"/>
    </source>
</evidence>
<protein>
    <submittedName>
        <fullName evidence="10">Hydrogenase accessory protein HypB</fullName>
    </submittedName>
    <submittedName>
        <fullName evidence="11">Hydrogenase isoenzymes nickel incorporation protein HypB</fullName>
    </submittedName>
</protein>
<keyword evidence="4" id="KW-0547">Nucleotide-binding</keyword>
<dbReference type="STRING" id="400772.RR49_01930"/>
<reference evidence="10 13" key="2">
    <citation type="journal article" date="2018" name="Nat. Biotechnol.">
        <title>A standardized bacterial taxonomy based on genome phylogeny substantially revises the tree of life.</title>
        <authorList>
            <person name="Parks D.H."/>
            <person name="Chuvochina M."/>
            <person name="Waite D.W."/>
            <person name="Rinke C."/>
            <person name="Skarshewski A."/>
            <person name="Chaumeil P.A."/>
            <person name="Hugenholtz P."/>
        </authorList>
    </citation>
    <scope>NUCLEOTIDE SEQUENCE [LARGE SCALE GENOMIC DNA]</scope>
    <source>
        <strain evidence="10">UBA9152</strain>
    </source>
</reference>
<evidence type="ECO:0000256" key="3">
    <source>
        <dbReference type="ARBA" id="ARBA00022723"/>
    </source>
</evidence>
<dbReference type="GO" id="GO:0016151">
    <property type="term" value="F:nickel cation binding"/>
    <property type="evidence" value="ECO:0007669"/>
    <property type="project" value="InterPro"/>
</dbReference>
<evidence type="ECO:0000259" key="9">
    <source>
        <dbReference type="Pfam" id="PF02492"/>
    </source>
</evidence>
<comment type="similarity">
    <text evidence="1">Belongs to the SIMIBI class G3E GTPase family. HypB/HupM subfamily.</text>
</comment>
<evidence type="ECO:0000313" key="13">
    <source>
        <dbReference type="Proteomes" id="UP000257479"/>
    </source>
</evidence>
<dbReference type="InterPro" id="IPR027417">
    <property type="entry name" value="P-loop_NTPase"/>
</dbReference>
<dbReference type="Pfam" id="PF02492">
    <property type="entry name" value="cobW"/>
    <property type="match status" value="1"/>
</dbReference>
<dbReference type="EMBL" id="DMNG01000214">
    <property type="protein sequence ID" value="HAN25349.1"/>
    <property type="molecule type" value="Genomic_DNA"/>
</dbReference>
<accession>A0A0F0LVD1</accession>
<evidence type="ECO:0000256" key="7">
    <source>
        <dbReference type="ARBA" id="ARBA00023134"/>
    </source>
</evidence>
<feature type="domain" description="CobW/HypB/UreG nucleotide-binding" evidence="9">
    <location>
        <begin position="79"/>
        <end position="243"/>
    </location>
</feature>
<dbReference type="GO" id="GO:0008270">
    <property type="term" value="F:zinc ion binding"/>
    <property type="evidence" value="ECO:0007669"/>
    <property type="project" value="TreeGrafter"/>
</dbReference>
<dbReference type="CDD" id="cd05390">
    <property type="entry name" value="HypB"/>
    <property type="match status" value="1"/>
</dbReference>
<organism evidence="11 12">
    <name type="scientific">Microbacterium ginsengisoli</name>
    <dbReference type="NCBI Taxonomy" id="400772"/>
    <lineage>
        <taxon>Bacteria</taxon>
        <taxon>Bacillati</taxon>
        <taxon>Actinomycetota</taxon>
        <taxon>Actinomycetes</taxon>
        <taxon>Micrococcales</taxon>
        <taxon>Microbacteriaceae</taxon>
        <taxon>Microbacterium</taxon>
    </lineage>
</organism>
<dbReference type="GO" id="GO:0003924">
    <property type="term" value="F:GTPase activity"/>
    <property type="evidence" value="ECO:0007669"/>
    <property type="project" value="InterPro"/>
</dbReference>
<dbReference type="PANTHER" id="PTHR30134:SF2">
    <property type="entry name" value="HYDROGENASE MATURATION FACTOR HYPB"/>
    <property type="match status" value="1"/>
</dbReference>
<dbReference type="PATRIC" id="fig|400772.4.peg.1946"/>
<dbReference type="SUPFAM" id="SSF52540">
    <property type="entry name" value="P-loop containing nucleoside triphosphate hydrolases"/>
    <property type="match status" value="1"/>
</dbReference>
<evidence type="ECO:0000256" key="6">
    <source>
        <dbReference type="ARBA" id="ARBA00022833"/>
    </source>
</evidence>
<proteinExistence type="inferred from homology"/>
<reference evidence="11 12" key="1">
    <citation type="submission" date="2015-02" db="EMBL/GenBank/DDBJ databases">
        <title>Draft genome sequences of ten Microbacterium spp. with emphasis on heavy metal contaminated environments.</title>
        <authorList>
            <person name="Corretto E."/>
        </authorList>
    </citation>
    <scope>NUCLEOTIDE SEQUENCE [LARGE SCALE GENOMIC DNA]</scope>
    <source>
        <strain evidence="11 12">DSM 18659</strain>
    </source>
</reference>
<sequence length="278" mass="29789">MGRFHRHDDGTVHSHDHEHTHGDVHDHAHGDHDHDHIGDHSGYETGSERIEVLERIFDENDAAAARNRAALDGAGVVAVNVMSSPGAGKTALLERTLADLGAHVRFGIVEGDIETSLDADRLDGHGAQISLLNTGNGFGGECHLDAPMVHRALHGLDLDALDVVLIENVGNLVCPAEFDTGAHHRAMVASVTEGEDKPLKYPVMFRSVDVVVVNKIDLLPHLDFDLDLFLANVRAVNPTARIILTSARTGEGLDEWEGWLSSLAPSAAGDRLTRGAAG</sequence>
<dbReference type="InterPro" id="IPR004392">
    <property type="entry name" value="Hyd_mat_HypB"/>
</dbReference>
<dbReference type="Proteomes" id="UP000033451">
    <property type="component" value="Unassembled WGS sequence"/>
</dbReference>
<evidence type="ECO:0000256" key="2">
    <source>
        <dbReference type="ARBA" id="ARBA00022596"/>
    </source>
</evidence>
<name>A0A0F0LVD1_9MICO</name>
<keyword evidence="6" id="KW-0862">Zinc</keyword>
<dbReference type="OrthoDB" id="9802035at2"/>
<evidence type="ECO:0000313" key="11">
    <source>
        <dbReference type="EMBL" id="KJL36250.1"/>
    </source>
</evidence>
<evidence type="ECO:0000313" key="12">
    <source>
        <dbReference type="Proteomes" id="UP000033451"/>
    </source>
</evidence>
<dbReference type="Proteomes" id="UP000257479">
    <property type="component" value="Unassembled WGS sequence"/>
</dbReference>
<keyword evidence="12" id="KW-1185">Reference proteome</keyword>
<comment type="caution">
    <text evidence="11">The sequence shown here is derived from an EMBL/GenBank/DDBJ whole genome shotgun (WGS) entry which is preliminary data.</text>
</comment>
<evidence type="ECO:0000256" key="5">
    <source>
        <dbReference type="ARBA" id="ARBA00022801"/>
    </source>
</evidence>
<keyword evidence="5" id="KW-0378">Hydrolase</keyword>
<keyword evidence="3" id="KW-0479">Metal-binding</keyword>
<keyword evidence="7" id="KW-0342">GTP-binding</keyword>
<evidence type="ECO:0000256" key="8">
    <source>
        <dbReference type="SAM" id="MobiDB-lite"/>
    </source>
</evidence>
<gene>
    <name evidence="11" type="primary">hypB</name>
    <name evidence="10" type="ORF">DCP95_12415</name>
    <name evidence="11" type="ORF">RR49_01930</name>
</gene>
<dbReference type="AlphaFoldDB" id="A0A0F0LVD1"/>
<dbReference type="PANTHER" id="PTHR30134">
    <property type="entry name" value="HYDROGENASE PROTEIN ASSEMBLY PROTEIN, NICKEL CHAPERONE"/>
    <property type="match status" value="1"/>
</dbReference>
<dbReference type="Gene3D" id="3.40.50.300">
    <property type="entry name" value="P-loop containing nucleotide triphosphate hydrolases"/>
    <property type="match status" value="1"/>
</dbReference>
<keyword evidence="2" id="KW-0533">Nickel</keyword>
<feature type="region of interest" description="Disordered" evidence="8">
    <location>
        <begin position="1"/>
        <end position="43"/>
    </location>
</feature>
<dbReference type="GO" id="GO:0005525">
    <property type="term" value="F:GTP binding"/>
    <property type="evidence" value="ECO:0007669"/>
    <property type="project" value="UniProtKB-KW"/>
</dbReference>
<dbReference type="NCBIfam" id="TIGR00073">
    <property type="entry name" value="hypB"/>
    <property type="match status" value="1"/>
</dbReference>
<dbReference type="EMBL" id="JYIY01000075">
    <property type="protein sequence ID" value="KJL36250.1"/>
    <property type="molecule type" value="Genomic_DNA"/>
</dbReference>
<dbReference type="InterPro" id="IPR003495">
    <property type="entry name" value="CobW/HypB/UreG_nucleotide-bd"/>
</dbReference>
<evidence type="ECO:0000256" key="1">
    <source>
        <dbReference type="ARBA" id="ARBA00006211"/>
    </source>
</evidence>
<dbReference type="GO" id="GO:0051604">
    <property type="term" value="P:protein maturation"/>
    <property type="evidence" value="ECO:0007669"/>
    <property type="project" value="InterPro"/>
</dbReference>
<evidence type="ECO:0000313" key="10">
    <source>
        <dbReference type="EMBL" id="HAN25349.1"/>
    </source>
</evidence>